<dbReference type="SUPFAM" id="SSF56219">
    <property type="entry name" value="DNase I-like"/>
    <property type="match status" value="1"/>
</dbReference>
<name>A0AAU9Y2T4_9CNID</name>
<dbReference type="Proteomes" id="UP001159428">
    <property type="component" value="Unassembled WGS sequence"/>
</dbReference>
<evidence type="ECO:0000313" key="2">
    <source>
        <dbReference type="Proteomes" id="UP001159428"/>
    </source>
</evidence>
<evidence type="ECO:0000313" key="1">
    <source>
        <dbReference type="EMBL" id="CAH3163460.1"/>
    </source>
</evidence>
<organism evidence="1 2">
    <name type="scientific">Pocillopora meandrina</name>
    <dbReference type="NCBI Taxonomy" id="46732"/>
    <lineage>
        <taxon>Eukaryota</taxon>
        <taxon>Metazoa</taxon>
        <taxon>Cnidaria</taxon>
        <taxon>Anthozoa</taxon>
        <taxon>Hexacorallia</taxon>
        <taxon>Scleractinia</taxon>
        <taxon>Astrocoeniina</taxon>
        <taxon>Pocilloporidae</taxon>
        <taxon>Pocillopora</taxon>
    </lineage>
</organism>
<protein>
    <recommendedName>
        <fullName evidence="3">Endonuclease/exonuclease/phosphatase domain-containing protein</fullName>
    </recommendedName>
</protein>
<feature type="non-terminal residue" evidence="1">
    <location>
        <position position="182"/>
    </location>
</feature>
<gene>
    <name evidence="1" type="ORF">PMEA_00035534</name>
</gene>
<evidence type="ECO:0008006" key="3">
    <source>
        <dbReference type="Google" id="ProtNLM"/>
    </source>
</evidence>
<accession>A0AAU9Y2T4</accession>
<dbReference type="CDD" id="cd09076">
    <property type="entry name" value="L1-EN"/>
    <property type="match status" value="1"/>
</dbReference>
<keyword evidence="2" id="KW-1185">Reference proteome</keyword>
<dbReference type="Gene3D" id="3.60.10.10">
    <property type="entry name" value="Endonuclease/exonuclease/phosphatase"/>
    <property type="match status" value="1"/>
</dbReference>
<dbReference type="AlphaFoldDB" id="A0AAU9Y2T4"/>
<reference evidence="1 2" key="1">
    <citation type="submission" date="2022-05" db="EMBL/GenBank/DDBJ databases">
        <authorList>
            <consortium name="Genoscope - CEA"/>
            <person name="William W."/>
        </authorList>
    </citation>
    <scope>NUCLEOTIDE SEQUENCE [LARGE SCALE GENOMIC DNA]</scope>
</reference>
<comment type="caution">
    <text evidence="1">The sequence shown here is derived from an EMBL/GenBank/DDBJ whole genome shotgun (WGS) entry which is preliminary data.</text>
</comment>
<dbReference type="EMBL" id="CALNXJ010000093">
    <property type="protein sequence ID" value="CAH3163460.1"/>
    <property type="molecule type" value="Genomic_DNA"/>
</dbReference>
<sequence>MEAEVQDSLFLFVNIYAPNKVQDRCRFFENLNKNIEHFAVNKEHRIIVGGDFNVTLDSDLDFQIQDFCLDFDLVDIWRIRNPECKRFTWRQKNPFIQRRLDYWLINDSSQDDIEKSDIIPSINSDHSAIFLHLNSLDKPEYGPSFWKFNASLIDDDDFVTLINESVPMWLKEFEEVTDKRLL</sequence>
<proteinExistence type="predicted"/>
<dbReference type="InterPro" id="IPR036691">
    <property type="entry name" value="Endo/exonu/phosph_ase_sf"/>
</dbReference>